<evidence type="ECO:0000313" key="4">
    <source>
        <dbReference type="Proteomes" id="UP000645257"/>
    </source>
</evidence>
<dbReference type="SUPFAM" id="SSF82657">
    <property type="entry name" value="BolA-like"/>
    <property type="match status" value="1"/>
</dbReference>
<dbReference type="RefSeq" id="WP_189536802.1">
    <property type="nucleotide sequence ID" value="NZ_BMYX01000028.1"/>
</dbReference>
<organism evidence="3 4">
    <name type="scientific">Paludibacterium paludis</name>
    <dbReference type="NCBI Taxonomy" id="1225769"/>
    <lineage>
        <taxon>Bacteria</taxon>
        <taxon>Pseudomonadati</taxon>
        <taxon>Pseudomonadota</taxon>
        <taxon>Betaproteobacteria</taxon>
        <taxon>Neisseriales</taxon>
        <taxon>Chromobacteriaceae</taxon>
        <taxon>Paludibacterium</taxon>
    </lineage>
</organism>
<dbReference type="PANTHER" id="PTHR46229">
    <property type="entry name" value="BOLA TRANSCRIPTION REGULATOR"/>
    <property type="match status" value="1"/>
</dbReference>
<dbReference type="InterPro" id="IPR050961">
    <property type="entry name" value="BolA/IbaG_stress_morph_reg"/>
</dbReference>
<dbReference type="Proteomes" id="UP000645257">
    <property type="component" value="Unassembled WGS sequence"/>
</dbReference>
<gene>
    <name evidence="3" type="ORF">GCM10011289_35230</name>
</gene>
<reference evidence="3" key="2">
    <citation type="submission" date="2020-09" db="EMBL/GenBank/DDBJ databases">
        <authorList>
            <person name="Sun Q."/>
            <person name="Kim S."/>
        </authorList>
    </citation>
    <scope>NUCLEOTIDE SEQUENCE</scope>
    <source>
        <strain evidence="3">KCTC 32182</strain>
    </source>
</reference>
<accession>A0A918UC52</accession>
<keyword evidence="4" id="KW-1185">Reference proteome</keyword>
<dbReference type="PANTHER" id="PTHR46229:SF2">
    <property type="entry name" value="BOLA-LIKE PROTEIN 1"/>
    <property type="match status" value="1"/>
</dbReference>
<dbReference type="AlphaFoldDB" id="A0A918UC52"/>
<comment type="caution">
    <text evidence="3">The sequence shown here is derived from an EMBL/GenBank/DDBJ whole genome shotgun (WGS) entry which is preliminary data.</text>
</comment>
<dbReference type="PIRSF" id="PIRSF003113">
    <property type="entry name" value="BolA"/>
    <property type="match status" value="1"/>
</dbReference>
<dbReference type="Pfam" id="PF01722">
    <property type="entry name" value="BolA"/>
    <property type="match status" value="1"/>
</dbReference>
<dbReference type="InterPro" id="IPR036065">
    <property type="entry name" value="BolA-like_sf"/>
</dbReference>
<comment type="similarity">
    <text evidence="1 2">Belongs to the BolA/IbaG family.</text>
</comment>
<evidence type="ECO:0000313" key="3">
    <source>
        <dbReference type="EMBL" id="GGY29102.1"/>
    </source>
</evidence>
<dbReference type="EMBL" id="BMYX01000028">
    <property type="protein sequence ID" value="GGY29102.1"/>
    <property type="molecule type" value="Genomic_DNA"/>
</dbReference>
<evidence type="ECO:0000256" key="2">
    <source>
        <dbReference type="RuleBase" id="RU003860"/>
    </source>
</evidence>
<dbReference type="Gene3D" id="3.30.300.90">
    <property type="entry name" value="BolA-like"/>
    <property type="match status" value="1"/>
</dbReference>
<reference evidence="3" key="1">
    <citation type="journal article" date="2014" name="Int. J. Syst. Evol. Microbiol.">
        <title>Complete genome sequence of Corynebacterium casei LMG S-19264T (=DSM 44701T), isolated from a smear-ripened cheese.</title>
        <authorList>
            <consortium name="US DOE Joint Genome Institute (JGI-PGF)"/>
            <person name="Walter F."/>
            <person name="Albersmeier A."/>
            <person name="Kalinowski J."/>
            <person name="Ruckert C."/>
        </authorList>
    </citation>
    <scope>NUCLEOTIDE SEQUENCE</scope>
    <source>
        <strain evidence="3">KCTC 32182</strain>
    </source>
</reference>
<dbReference type="InterPro" id="IPR002634">
    <property type="entry name" value="BolA"/>
</dbReference>
<protein>
    <submittedName>
        <fullName evidence="3">BolA family transcriptional regulator</fullName>
    </submittedName>
</protein>
<evidence type="ECO:0000256" key="1">
    <source>
        <dbReference type="ARBA" id="ARBA00005578"/>
    </source>
</evidence>
<sequence length="82" mass="9315">MVTAEQVRQYIAAGLSCTHLEVEGDGHHFYAIVVSEEFADKRLVERHRMIKEVLGTRIQSNEIHALSIQKALTPAEWEKLQG</sequence>
<name>A0A918UC52_9NEIS</name>
<proteinExistence type="inferred from homology"/>